<dbReference type="InterPro" id="IPR036236">
    <property type="entry name" value="Znf_C2H2_sf"/>
</dbReference>
<dbReference type="GO" id="GO:0008270">
    <property type="term" value="F:zinc ion binding"/>
    <property type="evidence" value="ECO:0007669"/>
    <property type="project" value="UniProtKB-KW"/>
</dbReference>
<keyword evidence="6" id="KW-0539">Nucleus</keyword>
<name>A0A8X6QM10_NEPPI</name>
<comment type="caution">
    <text evidence="10">The sequence shown here is derived from an EMBL/GenBank/DDBJ whole genome shotgun (WGS) entry which is preliminary data.</text>
</comment>
<evidence type="ECO:0000259" key="9">
    <source>
        <dbReference type="PROSITE" id="PS50157"/>
    </source>
</evidence>
<keyword evidence="5" id="KW-0862">Zinc</keyword>
<evidence type="ECO:0000256" key="8">
    <source>
        <dbReference type="SAM" id="MobiDB-lite"/>
    </source>
</evidence>
<gene>
    <name evidence="10" type="primary">dar1_1</name>
    <name evidence="10" type="ORF">NPIL_98991</name>
</gene>
<feature type="compositionally biased region" description="Polar residues" evidence="8">
    <location>
        <begin position="461"/>
        <end position="474"/>
    </location>
</feature>
<evidence type="ECO:0000256" key="4">
    <source>
        <dbReference type="ARBA" id="ARBA00022771"/>
    </source>
</evidence>
<feature type="compositionally biased region" description="Low complexity" evidence="8">
    <location>
        <begin position="479"/>
        <end position="497"/>
    </location>
</feature>
<dbReference type="SMART" id="SM00355">
    <property type="entry name" value="ZnF_C2H2"/>
    <property type="match status" value="3"/>
</dbReference>
<dbReference type="Proteomes" id="UP000887013">
    <property type="component" value="Unassembled WGS sequence"/>
</dbReference>
<proteinExistence type="predicted"/>
<dbReference type="FunFam" id="3.30.160.60:FF:000018">
    <property type="entry name" value="Krueppel-like factor 15"/>
    <property type="match status" value="1"/>
</dbReference>
<keyword evidence="3" id="KW-0677">Repeat</keyword>
<dbReference type="SUPFAM" id="SSF57667">
    <property type="entry name" value="beta-beta-alpha zinc fingers"/>
    <property type="match status" value="2"/>
</dbReference>
<evidence type="ECO:0000256" key="6">
    <source>
        <dbReference type="ARBA" id="ARBA00023242"/>
    </source>
</evidence>
<sequence length="651" mass="72614">MDASFYFVHQDDNSQELDDQIVPSSKLTLARNKNDSSDFSAASAIRVFEKNSSNPYVEDLVQVAVAKPLEDVQGFIGHELSVDSISNHSLEQDNTRSGEHISDFVKSIQNYRKSFSSPYFDGDSNEFLEENSKECVEFTCKELIENFEVPKRSDIESNLEYLTIDDKHFPQEQFPTQQENSQYTPTSKMFMAQSRMNSGPHDGMIGGGLNNGYAQSGHFGNSSYFMGQPTGTQSIYSYPDTSCRMAVSATELSQNFNRTAMAYQNDLRLNYHSPNADYSANFANPNSGSCYNSHCNTDMRMGYNSTNGNSIGEVNSANYTGVNGYHQNGSHLNNALYHQPHPNAKTDCSTDVFAKPAAFGEHCTNARNKVDSNRPIMSSSQDAVSVKTELVRNHCPFTINGVNNGSYNAPDQQQMFMGSVPSSIAKDDCYRSRISSTAVTAYPNSPSIPSTGPGLQHNHTHPPSHQQFIDTSRQPCFRVGNNVPANPIPNANGSYEPLTPPPSEPNTSPPLESLTRKTPPPPYPAPFSGSKSAGELPPQSKYNRRNNPDLEKRRTHFCNFPGCNKVYTKSSHLKAHQRIHTGEKPYKCSWTECDWRFARSDELTRHTRKHTGDKPFKCRVCERAFARSDHLALHMKRHQPKLNRPNTAATA</sequence>
<dbReference type="OrthoDB" id="8922241at2759"/>
<feature type="domain" description="C2H2-type" evidence="9">
    <location>
        <begin position="616"/>
        <end position="638"/>
    </location>
</feature>
<feature type="region of interest" description="Disordered" evidence="8">
    <location>
        <begin position="440"/>
        <end position="550"/>
    </location>
</feature>
<organism evidence="10 11">
    <name type="scientific">Nephila pilipes</name>
    <name type="common">Giant wood spider</name>
    <name type="synonym">Nephila maculata</name>
    <dbReference type="NCBI Taxonomy" id="299642"/>
    <lineage>
        <taxon>Eukaryota</taxon>
        <taxon>Metazoa</taxon>
        <taxon>Ecdysozoa</taxon>
        <taxon>Arthropoda</taxon>
        <taxon>Chelicerata</taxon>
        <taxon>Arachnida</taxon>
        <taxon>Araneae</taxon>
        <taxon>Araneomorphae</taxon>
        <taxon>Entelegynae</taxon>
        <taxon>Araneoidea</taxon>
        <taxon>Nephilidae</taxon>
        <taxon>Nephila</taxon>
    </lineage>
</organism>
<dbReference type="PROSITE" id="PS50157">
    <property type="entry name" value="ZINC_FINGER_C2H2_2"/>
    <property type="match status" value="3"/>
</dbReference>
<keyword evidence="2" id="KW-0479">Metal-binding</keyword>
<accession>A0A8X6QM10</accession>
<evidence type="ECO:0000256" key="7">
    <source>
        <dbReference type="PROSITE-ProRule" id="PRU00042"/>
    </source>
</evidence>
<dbReference type="PROSITE" id="PS00028">
    <property type="entry name" value="ZINC_FINGER_C2H2_1"/>
    <property type="match status" value="3"/>
</dbReference>
<feature type="domain" description="C2H2-type" evidence="9">
    <location>
        <begin position="556"/>
        <end position="585"/>
    </location>
</feature>
<keyword evidence="11" id="KW-1185">Reference proteome</keyword>
<keyword evidence="4 7" id="KW-0863">Zinc-finger</keyword>
<evidence type="ECO:0000256" key="2">
    <source>
        <dbReference type="ARBA" id="ARBA00022723"/>
    </source>
</evidence>
<dbReference type="Pfam" id="PF00096">
    <property type="entry name" value="zf-C2H2"/>
    <property type="match status" value="3"/>
</dbReference>
<evidence type="ECO:0000256" key="3">
    <source>
        <dbReference type="ARBA" id="ARBA00022737"/>
    </source>
</evidence>
<dbReference type="InterPro" id="IPR013087">
    <property type="entry name" value="Znf_C2H2_type"/>
</dbReference>
<feature type="compositionally biased region" description="Polar residues" evidence="8">
    <location>
        <begin position="440"/>
        <end position="450"/>
    </location>
</feature>
<evidence type="ECO:0000256" key="5">
    <source>
        <dbReference type="ARBA" id="ARBA00022833"/>
    </source>
</evidence>
<dbReference type="PANTHER" id="PTHR23235">
    <property type="entry name" value="KRUEPPEL-LIKE TRANSCRIPTION FACTOR"/>
    <property type="match status" value="1"/>
</dbReference>
<evidence type="ECO:0000313" key="11">
    <source>
        <dbReference type="Proteomes" id="UP000887013"/>
    </source>
</evidence>
<dbReference type="PANTHER" id="PTHR23235:SF166">
    <property type="entry name" value="DENDRITIC ARBOR REDUCTION PROTEIN 1"/>
    <property type="match status" value="1"/>
</dbReference>
<reference evidence="10" key="1">
    <citation type="submission" date="2020-08" db="EMBL/GenBank/DDBJ databases">
        <title>Multicomponent nature underlies the extraordinary mechanical properties of spider dragline silk.</title>
        <authorList>
            <person name="Kono N."/>
            <person name="Nakamura H."/>
            <person name="Mori M."/>
            <person name="Yoshida Y."/>
            <person name="Ohtoshi R."/>
            <person name="Malay A.D."/>
            <person name="Moran D.A.P."/>
            <person name="Tomita M."/>
            <person name="Numata K."/>
            <person name="Arakawa K."/>
        </authorList>
    </citation>
    <scope>NUCLEOTIDE SEQUENCE</scope>
</reference>
<dbReference type="FunFam" id="3.30.160.60:FF:000021">
    <property type="entry name" value="Basic krueppel-like factor 3"/>
    <property type="match status" value="1"/>
</dbReference>
<dbReference type="AlphaFoldDB" id="A0A8X6QM10"/>
<protein>
    <submittedName>
        <fullName evidence="10">Dendritic arbor reduction protein 1</fullName>
    </submittedName>
</protein>
<dbReference type="EMBL" id="BMAW01033922">
    <property type="protein sequence ID" value="GFU32469.1"/>
    <property type="molecule type" value="Genomic_DNA"/>
</dbReference>
<dbReference type="GO" id="GO:0005634">
    <property type="term" value="C:nucleus"/>
    <property type="evidence" value="ECO:0007669"/>
    <property type="project" value="UniProtKB-SubCell"/>
</dbReference>
<comment type="subcellular location">
    <subcellularLocation>
        <location evidence="1">Nucleus</location>
    </subcellularLocation>
</comment>
<evidence type="ECO:0000256" key="1">
    <source>
        <dbReference type="ARBA" id="ARBA00004123"/>
    </source>
</evidence>
<dbReference type="Gene3D" id="3.30.160.60">
    <property type="entry name" value="Classic Zinc Finger"/>
    <property type="match status" value="3"/>
</dbReference>
<feature type="compositionally biased region" description="Pro residues" evidence="8">
    <location>
        <begin position="498"/>
        <end position="508"/>
    </location>
</feature>
<evidence type="ECO:0000313" key="10">
    <source>
        <dbReference type="EMBL" id="GFU32469.1"/>
    </source>
</evidence>
<feature type="domain" description="C2H2-type" evidence="9">
    <location>
        <begin position="586"/>
        <end position="615"/>
    </location>
</feature>
<dbReference type="GO" id="GO:0000978">
    <property type="term" value="F:RNA polymerase II cis-regulatory region sequence-specific DNA binding"/>
    <property type="evidence" value="ECO:0007669"/>
    <property type="project" value="TreeGrafter"/>
</dbReference>
<dbReference type="FunFam" id="3.30.160.60:FF:000736">
    <property type="entry name" value="Zinc finger protein 423"/>
    <property type="match status" value="1"/>
</dbReference>
<dbReference type="GO" id="GO:0000981">
    <property type="term" value="F:DNA-binding transcription factor activity, RNA polymerase II-specific"/>
    <property type="evidence" value="ECO:0007669"/>
    <property type="project" value="TreeGrafter"/>
</dbReference>